<evidence type="ECO:0000259" key="2">
    <source>
        <dbReference type="SMART" id="SM00470"/>
    </source>
</evidence>
<dbReference type="Proteomes" id="UP000242008">
    <property type="component" value="Unassembled WGS sequence"/>
</dbReference>
<gene>
    <name evidence="3" type="ORF">BU676_11280</name>
</gene>
<organism evidence="3 4">
    <name type="scientific">Staphylococcus chromogenes</name>
    <name type="common">Staphylococcus hyicus subsp. chromogenes</name>
    <dbReference type="NCBI Taxonomy" id="46126"/>
    <lineage>
        <taxon>Bacteria</taxon>
        <taxon>Bacillati</taxon>
        <taxon>Bacillota</taxon>
        <taxon>Bacilli</taxon>
        <taxon>Bacillales</taxon>
        <taxon>Staphylococcaceae</taxon>
        <taxon>Staphylococcus</taxon>
    </lineage>
</organism>
<keyword evidence="4" id="KW-1185">Reference proteome</keyword>
<dbReference type="Pfam" id="PF02195">
    <property type="entry name" value="ParB_N"/>
    <property type="match status" value="1"/>
</dbReference>
<dbReference type="SUPFAM" id="SSF110849">
    <property type="entry name" value="ParB/Sulfiredoxin"/>
    <property type="match status" value="1"/>
</dbReference>
<dbReference type="SMART" id="SM00470">
    <property type="entry name" value="ParB"/>
    <property type="match status" value="1"/>
</dbReference>
<dbReference type="PANTHER" id="PTHR33375">
    <property type="entry name" value="CHROMOSOME-PARTITIONING PROTEIN PARB-RELATED"/>
    <property type="match status" value="1"/>
</dbReference>
<feature type="region of interest" description="Disordered" evidence="1">
    <location>
        <begin position="115"/>
        <end position="138"/>
    </location>
</feature>
<dbReference type="Gene3D" id="3.90.1530.10">
    <property type="entry name" value="Conserved hypothetical protein from pyrococcus furiosus pfu- 392566-001, ParB domain"/>
    <property type="match status" value="1"/>
</dbReference>
<evidence type="ECO:0000256" key="1">
    <source>
        <dbReference type="SAM" id="MobiDB-lite"/>
    </source>
</evidence>
<feature type="domain" description="ParB-like N-terminal" evidence="2">
    <location>
        <begin position="1"/>
        <end position="85"/>
    </location>
</feature>
<dbReference type="PANTHER" id="PTHR33375:SF1">
    <property type="entry name" value="CHROMOSOME-PARTITIONING PROTEIN PARB-RELATED"/>
    <property type="match status" value="1"/>
</dbReference>
<evidence type="ECO:0000313" key="3">
    <source>
        <dbReference type="EMBL" id="PTG67880.1"/>
    </source>
</evidence>
<dbReference type="InterPro" id="IPR003115">
    <property type="entry name" value="ParB_N"/>
</dbReference>
<proteinExistence type="predicted"/>
<feature type="compositionally biased region" description="Basic and acidic residues" evidence="1">
    <location>
        <begin position="119"/>
        <end position="136"/>
    </location>
</feature>
<dbReference type="RefSeq" id="WP_107372882.1">
    <property type="nucleotide sequence ID" value="NZ_CP133244.1"/>
</dbReference>
<comment type="caution">
    <text evidence="3">The sequence shown here is derived from an EMBL/GenBank/DDBJ whole genome shotgun (WGS) entry which is preliminary data.</text>
</comment>
<dbReference type="InterPro" id="IPR050336">
    <property type="entry name" value="Chromosome_partition/occlusion"/>
</dbReference>
<sequence length="303" mass="34701">MLLDINKVKVGKRIRTDYGDIQSLADDIEDRGLINPPVVTPDYELIAGERRLRAMKKLDYKQIEVRVLSVEDAEHKLKLEISENEERKGFTYSERMDYAQQLERIEAKKARERKAVKKQHMDRGPHVKKGNTRDIVGEASGFGSGRTYARAKYIYENADDETIKEIDEGKKSIRKAHDELRAKEKKKEVKDMNATANLVTSPVKDQREPVLETQKPKKRDRREEINARADALTDEEKRLMEAEGNAITIVTLADNLLNLIEGITDLDLTLNFLKTQSTEDLIKVVKMSKGINKIIEKGDLKNV</sequence>
<dbReference type="CDD" id="cd16410">
    <property type="entry name" value="ParB_N_like"/>
    <property type="match status" value="1"/>
</dbReference>
<name>A0ABX5I7Z4_STACR</name>
<feature type="region of interest" description="Disordered" evidence="1">
    <location>
        <begin position="203"/>
        <end position="229"/>
    </location>
</feature>
<reference evidence="3 4" key="1">
    <citation type="journal article" date="2016" name="Front. Microbiol.">
        <title>Comprehensive Phylogenetic Analysis of Bovine Non-aureus Staphylococci Species Based on Whole-Genome Sequencing.</title>
        <authorList>
            <person name="Naushad S."/>
            <person name="Barkema H.W."/>
            <person name="Luby C."/>
            <person name="Condas L.A."/>
            <person name="Nobrega D.B."/>
            <person name="Carson D.A."/>
            <person name="De Buck J."/>
        </authorList>
    </citation>
    <scope>NUCLEOTIDE SEQUENCE [LARGE SCALE GENOMIC DNA]</scope>
    <source>
        <strain evidence="3 4">SNUC 1363</strain>
    </source>
</reference>
<protein>
    <recommendedName>
        <fullName evidence="2">ParB-like N-terminal domain-containing protein</fullName>
    </recommendedName>
</protein>
<dbReference type="EMBL" id="PZAO01000039">
    <property type="protein sequence ID" value="PTG67880.1"/>
    <property type="molecule type" value="Genomic_DNA"/>
</dbReference>
<evidence type="ECO:0000313" key="4">
    <source>
        <dbReference type="Proteomes" id="UP000242008"/>
    </source>
</evidence>
<dbReference type="InterPro" id="IPR036086">
    <property type="entry name" value="ParB/Sulfiredoxin_sf"/>
</dbReference>
<accession>A0ABX5I7Z4</accession>